<reference evidence="9 10" key="2">
    <citation type="submission" date="2015-10" db="EMBL/GenBank/DDBJ databases">
        <title>Draft Genome Sequence of Prosthecomicrobium hirschii ATCC 27832.</title>
        <authorList>
            <person name="Daniel J."/>
            <person name="Givan S.A."/>
            <person name="Brun Y.V."/>
            <person name="Brown P.J."/>
        </authorList>
    </citation>
    <scope>NUCLEOTIDE SEQUENCE [LARGE SCALE GENOMIC DNA]</scope>
    <source>
        <strain evidence="9 10">16</strain>
    </source>
</reference>
<gene>
    <name evidence="9" type="ORF">ABB55_21130</name>
</gene>
<accession>A0A0P6VNJ5</accession>
<name>A0A0P6VNJ5_9HYPH</name>
<organism evidence="9 10">
    <name type="scientific">Prosthecodimorpha hirschii</name>
    <dbReference type="NCBI Taxonomy" id="665126"/>
    <lineage>
        <taxon>Bacteria</taxon>
        <taxon>Pseudomonadati</taxon>
        <taxon>Pseudomonadota</taxon>
        <taxon>Alphaproteobacteria</taxon>
        <taxon>Hyphomicrobiales</taxon>
        <taxon>Ancalomicrobiaceae</taxon>
        <taxon>Prosthecodimorpha</taxon>
    </lineage>
</organism>
<keyword evidence="5" id="KW-1005">Bacterial flagellum biogenesis</keyword>
<dbReference type="OrthoDB" id="7304298at2"/>
<dbReference type="GO" id="GO:0015031">
    <property type="term" value="P:protein transport"/>
    <property type="evidence" value="ECO:0007669"/>
    <property type="project" value="UniProtKB-KW"/>
</dbReference>
<protein>
    <recommendedName>
        <fullName evidence="3">Flagellar assembly protein FliH</fullName>
    </recommendedName>
</protein>
<dbReference type="PANTHER" id="PTHR34982">
    <property type="entry name" value="YOP PROTEINS TRANSLOCATION PROTEIN L"/>
    <property type="match status" value="1"/>
</dbReference>
<dbReference type="AlphaFoldDB" id="A0A0P6VNJ5"/>
<evidence type="ECO:0000256" key="1">
    <source>
        <dbReference type="ARBA" id="ARBA00003041"/>
    </source>
</evidence>
<dbReference type="RefSeq" id="WP_054360579.1">
    <property type="nucleotide sequence ID" value="NZ_JAPCYQ010000001.1"/>
</dbReference>
<sequence length="227" mass="24036">MAAPARFLFDKDFAAPPVPPKPVEVVPERPTIDLELHLAEKAAAEARGREAGLAAGRIEGRQSAEVRAAERLAEEAAVLVASARALLAALDADRTALEKQAIDLALAAARKLSAGLIDREPTAAIRAVLAECLGPLRKAPHMVLRLAPEHAEQIRAEVDRIARENGFDGRIVILGEPDVRRGDCRIEWADGGIIRDGAALEAAVDDAVARYFAARDAAAAAENGGRT</sequence>
<proteinExistence type="inferred from homology"/>
<evidence type="ECO:0000256" key="7">
    <source>
        <dbReference type="ARBA" id="ARBA00023225"/>
    </source>
</evidence>
<evidence type="ECO:0000259" key="8">
    <source>
        <dbReference type="Pfam" id="PF02108"/>
    </source>
</evidence>
<dbReference type="Pfam" id="PF02108">
    <property type="entry name" value="FliH"/>
    <property type="match status" value="1"/>
</dbReference>
<keyword evidence="7" id="KW-1006">Bacterial flagellum protein export</keyword>
<evidence type="ECO:0000313" key="9">
    <source>
        <dbReference type="EMBL" id="KPL54412.1"/>
    </source>
</evidence>
<keyword evidence="10" id="KW-1185">Reference proteome</keyword>
<dbReference type="GO" id="GO:0044781">
    <property type="term" value="P:bacterial-type flagellum organization"/>
    <property type="evidence" value="ECO:0007669"/>
    <property type="project" value="UniProtKB-KW"/>
</dbReference>
<dbReference type="InterPro" id="IPR018035">
    <property type="entry name" value="Flagellar_FliH/T3SS_HrpE"/>
</dbReference>
<evidence type="ECO:0000256" key="6">
    <source>
        <dbReference type="ARBA" id="ARBA00022927"/>
    </source>
</evidence>
<feature type="domain" description="Flagellar assembly protein FliH/Type III secretion system HrpE" evidence="8">
    <location>
        <begin position="77"/>
        <end position="192"/>
    </location>
</feature>
<keyword evidence="6" id="KW-0653">Protein transport</keyword>
<evidence type="ECO:0000256" key="3">
    <source>
        <dbReference type="ARBA" id="ARBA00016507"/>
    </source>
</evidence>
<comment type="similarity">
    <text evidence="2">Belongs to the FliH family.</text>
</comment>
<evidence type="ECO:0000256" key="4">
    <source>
        <dbReference type="ARBA" id="ARBA00022448"/>
    </source>
</evidence>
<dbReference type="Proteomes" id="UP000048984">
    <property type="component" value="Unassembled WGS sequence"/>
</dbReference>
<comment type="caution">
    <text evidence="9">The sequence shown here is derived from an EMBL/GenBank/DDBJ whole genome shotgun (WGS) entry which is preliminary data.</text>
</comment>
<keyword evidence="4" id="KW-0813">Transport</keyword>
<dbReference type="InterPro" id="IPR051472">
    <property type="entry name" value="T3SS_Stator/FliH"/>
</dbReference>
<dbReference type="STRING" id="665126.ABB55_21130"/>
<dbReference type="PANTHER" id="PTHR34982:SF1">
    <property type="entry name" value="FLAGELLAR ASSEMBLY PROTEIN FLIH"/>
    <property type="match status" value="1"/>
</dbReference>
<dbReference type="GO" id="GO:0005829">
    <property type="term" value="C:cytosol"/>
    <property type="evidence" value="ECO:0007669"/>
    <property type="project" value="TreeGrafter"/>
</dbReference>
<reference evidence="9 10" key="1">
    <citation type="submission" date="2015-09" db="EMBL/GenBank/DDBJ databases">
        <authorList>
            <person name="Jackson K.R."/>
            <person name="Lunt B.L."/>
            <person name="Fisher J.N.B."/>
            <person name="Gardner A.V."/>
            <person name="Bailey M.E."/>
            <person name="Deus L.M."/>
            <person name="Earl A.S."/>
            <person name="Gibby P.D."/>
            <person name="Hartmann K.A."/>
            <person name="Liu J.E."/>
            <person name="Manci A.M."/>
            <person name="Nielsen D.A."/>
            <person name="Solomon M.B."/>
            <person name="Breakwell D.P."/>
            <person name="Burnett S.H."/>
            <person name="Grose J.H."/>
        </authorList>
    </citation>
    <scope>NUCLEOTIDE SEQUENCE [LARGE SCALE GENOMIC DNA]</scope>
    <source>
        <strain evidence="9 10">16</strain>
    </source>
</reference>
<evidence type="ECO:0000256" key="2">
    <source>
        <dbReference type="ARBA" id="ARBA00006602"/>
    </source>
</evidence>
<evidence type="ECO:0000313" key="10">
    <source>
        <dbReference type="Proteomes" id="UP000048984"/>
    </source>
</evidence>
<evidence type="ECO:0000256" key="5">
    <source>
        <dbReference type="ARBA" id="ARBA00022795"/>
    </source>
</evidence>
<dbReference type="EMBL" id="LJYW01000001">
    <property type="protein sequence ID" value="KPL54412.1"/>
    <property type="molecule type" value="Genomic_DNA"/>
</dbReference>
<comment type="function">
    <text evidence="1">Needed for flagellar regrowth and assembly.</text>
</comment>